<keyword evidence="6 10" id="KW-0378">Hydrolase</keyword>
<evidence type="ECO:0000256" key="10">
    <source>
        <dbReference type="HAMAP-Rule" id="MF_01820"/>
    </source>
</evidence>
<dbReference type="CDD" id="cd01854">
    <property type="entry name" value="YjeQ_EngC"/>
    <property type="match status" value="1"/>
</dbReference>
<feature type="compositionally biased region" description="Basic residues" evidence="11">
    <location>
        <begin position="327"/>
        <end position="345"/>
    </location>
</feature>
<feature type="binding site" evidence="10">
    <location>
        <begin position="195"/>
        <end position="203"/>
    </location>
    <ligand>
        <name>GTP</name>
        <dbReference type="ChEBI" id="CHEBI:37565"/>
    </ligand>
</feature>
<dbReference type="OrthoDB" id="9809485at2"/>
<evidence type="ECO:0000256" key="9">
    <source>
        <dbReference type="ARBA" id="ARBA00023134"/>
    </source>
</evidence>
<evidence type="ECO:0000256" key="6">
    <source>
        <dbReference type="ARBA" id="ARBA00022801"/>
    </source>
</evidence>
<evidence type="ECO:0000256" key="5">
    <source>
        <dbReference type="ARBA" id="ARBA00022741"/>
    </source>
</evidence>
<dbReference type="GO" id="GO:0005737">
    <property type="term" value="C:cytoplasm"/>
    <property type="evidence" value="ECO:0007669"/>
    <property type="project" value="UniProtKB-SubCell"/>
</dbReference>
<evidence type="ECO:0000256" key="11">
    <source>
        <dbReference type="SAM" id="MobiDB-lite"/>
    </source>
</evidence>
<keyword evidence="8 10" id="KW-0694">RNA-binding</keyword>
<dbReference type="GO" id="GO:0019843">
    <property type="term" value="F:rRNA binding"/>
    <property type="evidence" value="ECO:0007669"/>
    <property type="project" value="UniProtKB-KW"/>
</dbReference>
<evidence type="ECO:0000256" key="7">
    <source>
        <dbReference type="ARBA" id="ARBA00022833"/>
    </source>
</evidence>
<keyword evidence="3 10" id="KW-0479">Metal-binding</keyword>
<accession>A0A1Y0EF90</accession>
<reference evidence="14 15" key="1">
    <citation type="submission" date="2017-05" db="EMBL/GenBank/DDBJ databases">
        <title>Genome Sequence of Loktanella vestfoldensis Strain SMR4r Isolated from a Culture of the Diatom Skeletonema marinoi.</title>
        <authorList>
            <person name="Topel M."/>
            <person name="Pinder M.I.M."/>
            <person name="Johansson O.N."/>
            <person name="Kourtchenko O."/>
            <person name="Godhe A."/>
            <person name="Clarke A.K."/>
        </authorList>
    </citation>
    <scope>NUCLEOTIDE SEQUENCE [LARGE SCALE GENOMIC DNA]</scope>
    <source>
        <strain evidence="14 15">SMR4r</strain>
    </source>
</reference>
<feature type="binding site" evidence="10">
    <location>
        <position position="282"/>
    </location>
    <ligand>
        <name>Zn(2+)</name>
        <dbReference type="ChEBI" id="CHEBI:29105"/>
    </ligand>
</feature>
<dbReference type="GO" id="GO:0042274">
    <property type="term" value="P:ribosomal small subunit biogenesis"/>
    <property type="evidence" value="ECO:0007669"/>
    <property type="project" value="UniProtKB-UniRule"/>
</dbReference>
<feature type="binding site" evidence="10">
    <location>
        <position position="280"/>
    </location>
    <ligand>
        <name>Zn(2+)</name>
        <dbReference type="ChEBI" id="CHEBI:29105"/>
    </ligand>
</feature>
<evidence type="ECO:0000259" key="13">
    <source>
        <dbReference type="PROSITE" id="PS51721"/>
    </source>
</evidence>
<dbReference type="PANTHER" id="PTHR32120:SF10">
    <property type="entry name" value="SMALL RIBOSOMAL SUBUNIT BIOGENESIS GTPASE RSGA"/>
    <property type="match status" value="1"/>
</dbReference>
<sequence length="345" mass="36331">MVTAPTGLDALGWQAFQQSQLGPDDAALTPARIANVHRDRVVALTGSDTLELTLDPGLTTAAVAVGDFVLCAPAQYRLIRVLDRQTELSRGTEYHTGDKQLIAANLDSLFITTSCNADFNPARLERYLALAHDAGVRPVIVLTKADLADDAASFADQARALGRDLAVLAVNAKGSDLVQHFAPYCGPGQTVALAGTSGVGKTTIANALTGGNAATRDIRDDDARGRHTTTGRSLHPMLAGGWLIDTPGMRGLGLAEVGFGIDATFPEISELAAACKFRDCAHDAEPGCAVQAAVKAGLITPDRLARFKKLKSENTQATEAIALARDKQRKQGRTAKGGKKPRQKS</sequence>
<organism evidence="14 15">
    <name type="scientific">Yoonia vestfoldensis</name>
    <dbReference type="NCBI Taxonomy" id="245188"/>
    <lineage>
        <taxon>Bacteria</taxon>
        <taxon>Pseudomonadati</taxon>
        <taxon>Pseudomonadota</taxon>
        <taxon>Alphaproteobacteria</taxon>
        <taxon>Rhodobacterales</taxon>
        <taxon>Paracoccaceae</taxon>
        <taxon>Yoonia</taxon>
    </lineage>
</organism>
<keyword evidence="1 10" id="KW-0963">Cytoplasm</keyword>
<dbReference type="EMBL" id="CP021431">
    <property type="protein sequence ID" value="ARU01962.1"/>
    <property type="molecule type" value="Genomic_DNA"/>
</dbReference>
<dbReference type="KEGG" id="lvs:LOKVESSMR4R_02667"/>
<dbReference type="Gene3D" id="1.10.40.50">
    <property type="entry name" value="Probable gtpase engc, domain 3"/>
    <property type="match status" value="1"/>
</dbReference>
<feature type="region of interest" description="Disordered" evidence="11">
    <location>
        <begin position="318"/>
        <end position="345"/>
    </location>
</feature>
<dbReference type="InterPro" id="IPR027417">
    <property type="entry name" value="P-loop_NTPase"/>
</dbReference>
<feature type="domain" description="CP-type G" evidence="13">
    <location>
        <begin position="98"/>
        <end position="252"/>
    </location>
</feature>
<dbReference type="GO" id="GO:0003924">
    <property type="term" value="F:GTPase activity"/>
    <property type="evidence" value="ECO:0007669"/>
    <property type="project" value="UniProtKB-UniRule"/>
</dbReference>
<evidence type="ECO:0000256" key="3">
    <source>
        <dbReference type="ARBA" id="ARBA00022723"/>
    </source>
</evidence>
<keyword evidence="4 10" id="KW-0699">rRNA-binding</keyword>
<keyword evidence="15" id="KW-1185">Reference proteome</keyword>
<dbReference type="AlphaFoldDB" id="A0A1Y0EF90"/>
<dbReference type="Proteomes" id="UP000195273">
    <property type="component" value="Chromosome"/>
</dbReference>
<dbReference type="NCBIfam" id="TIGR00157">
    <property type="entry name" value="ribosome small subunit-dependent GTPase A"/>
    <property type="match status" value="1"/>
</dbReference>
<dbReference type="STRING" id="1122181.GCA_000382265_01216"/>
<evidence type="ECO:0000256" key="1">
    <source>
        <dbReference type="ARBA" id="ARBA00022490"/>
    </source>
</evidence>
<keyword evidence="5 10" id="KW-0547">Nucleotide-binding</keyword>
<feature type="binding site" evidence="10">
    <location>
        <begin position="143"/>
        <end position="146"/>
    </location>
    <ligand>
        <name>GTP</name>
        <dbReference type="ChEBI" id="CHEBI:37565"/>
    </ligand>
</feature>
<feature type="binding site" evidence="10">
    <location>
        <position position="275"/>
    </location>
    <ligand>
        <name>Zn(2+)</name>
        <dbReference type="ChEBI" id="CHEBI:29105"/>
    </ligand>
</feature>
<dbReference type="InterPro" id="IPR010914">
    <property type="entry name" value="RsgA_GTPase_dom"/>
</dbReference>
<dbReference type="InterPro" id="IPR030378">
    <property type="entry name" value="G_CP_dom"/>
</dbReference>
<dbReference type="PROSITE" id="PS50936">
    <property type="entry name" value="ENGC_GTPASE"/>
    <property type="match status" value="1"/>
</dbReference>
<evidence type="ECO:0000256" key="2">
    <source>
        <dbReference type="ARBA" id="ARBA00022517"/>
    </source>
</evidence>
<evidence type="ECO:0000259" key="12">
    <source>
        <dbReference type="PROSITE" id="PS50936"/>
    </source>
</evidence>
<comment type="function">
    <text evidence="10">One of several proteins that assist in the late maturation steps of the functional core of the 30S ribosomal subunit. Helps release RbfA from mature subunits. May play a role in the assembly of ribosomal proteins into the subunit. Circularly permuted GTPase that catalyzes slow GTP hydrolysis, GTPase activity is stimulated by the 30S ribosomal subunit.</text>
</comment>
<comment type="similarity">
    <text evidence="10">Belongs to the TRAFAC class YlqF/YawG GTPase family. RsgA subfamily.</text>
</comment>
<dbReference type="RefSeq" id="WP_087209192.1">
    <property type="nucleotide sequence ID" value="NZ_CP021431.1"/>
</dbReference>
<feature type="domain" description="EngC GTPase" evidence="12">
    <location>
        <begin position="104"/>
        <end position="250"/>
    </location>
</feature>
<dbReference type="PROSITE" id="PS51721">
    <property type="entry name" value="G_CP"/>
    <property type="match status" value="1"/>
</dbReference>
<dbReference type="PANTHER" id="PTHR32120">
    <property type="entry name" value="SMALL RIBOSOMAL SUBUNIT BIOGENESIS GTPASE RSGA"/>
    <property type="match status" value="1"/>
</dbReference>
<dbReference type="GO" id="GO:0046872">
    <property type="term" value="F:metal ion binding"/>
    <property type="evidence" value="ECO:0007669"/>
    <property type="project" value="UniProtKB-KW"/>
</dbReference>
<dbReference type="Pfam" id="PF03193">
    <property type="entry name" value="RsgA_GTPase"/>
    <property type="match status" value="1"/>
</dbReference>
<dbReference type="EC" id="3.6.1.-" evidence="10"/>
<dbReference type="Gene3D" id="3.40.50.300">
    <property type="entry name" value="P-loop containing nucleotide triphosphate hydrolases"/>
    <property type="match status" value="1"/>
</dbReference>
<comment type="cofactor">
    <cofactor evidence="10">
        <name>Zn(2+)</name>
        <dbReference type="ChEBI" id="CHEBI:29105"/>
    </cofactor>
    <text evidence="10">Binds 1 zinc ion per subunit.</text>
</comment>
<dbReference type="GO" id="GO:0005525">
    <property type="term" value="F:GTP binding"/>
    <property type="evidence" value="ECO:0007669"/>
    <property type="project" value="UniProtKB-UniRule"/>
</dbReference>
<feature type="binding site" evidence="10">
    <location>
        <position position="288"/>
    </location>
    <ligand>
        <name>Zn(2+)</name>
        <dbReference type="ChEBI" id="CHEBI:29105"/>
    </ligand>
</feature>
<dbReference type="SUPFAM" id="SSF52540">
    <property type="entry name" value="P-loop containing nucleoside triphosphate hydrolases"/>
    <property type="match status" value="1"/>
</dbReference>
<keyword evidence="9 10" id="KW-0342">GTP-binding</keyword>
<name>A0A1Y0EF90_9RHOB</name>
<evidence type="ECO:0000313" key="15">
    <source>
        <dbReference type="Proteomes" id="UP000195273"/>
    </source>
</evidence>
<gene>
    <name evidence="10 14" type="primary">rsgA</name>
    <name evidence="14" type="ORF">LOKVESSMR4R_02667</name>
</gene>
<evidence type="ECO:0000256" key="8">
    <source>
        <dbReference type="ARBA" id="ARBA00022884"/>
    </source>
</evidence>
<evidence type="ECO:0000313" key="14">
    <source>
        <dbReference type="EMBL" id="ARU01962.1"/>
    </source>
</evidence>
<dbReference type="InterPro" id="IPR004881">
    <property type="entry name" value="Ribosome_biogen_GTPase_RsgA"/>
</dbReference>
<evidence type="ECO:0000256" key="4">
    <source>
        <dbReference type="ARBA" id="ARBA00022730"/>
    </source>
</evidence>
<keyword evidence="7 10" id="KW-0862">Zinc</keyword>
<proteinExistence type="inferred from homology"/>
<comment type="subcellular location">
    <subcellularLocation>
        <location evidence="10">Cytoplasm</location>
    </subcellularLocation>
</comment>
<dbReference type="HAMAP" id="MF_01820">
    <property type="entry name" value="GTPase_RsgA"/>
    <property type="match status" value="1"/>
</dbReference>
<comment type="subunit">
    <text evidence="10">Monomer. Associates with 30S ribosomal subunit, binds 16S rRNA.</text>
</comment>
<keyword evidence="2 10" id="KW-0690">Ribosome biogenesis</keyword>
<protein>
    <recommendedName>
        <fullName evidence="10">Small ribosomal subunit biogenesis GTPase RsgA</fullName>
        <ecNumber evidence="10">3.6.1.-</ecNumber>
    </recommendedName>
</protein>